<evidence type="ECO:0000256" key="2">
    <source>
        <dbReference type="ARBA" id="ARBA00022475"/>
    </source>
</evidence>
<feature type="transmembrane region" description="Helical" evidence="6">
    <location>
        <begin position="256"/>
        <end position="279"/>
    </location>
</feature>
<organism evidence="7 8">
    <name type="scientific">Chitinophaga skermanii</name>
    <dbReference type="NCBI Taxonomy" id="331697"/>
    <lineage>
        <taxon>Bacteria</taxon>
        <taxon>Pseudomonadati</taxon>
        <taxon>Bacteroidota</taxon>
        <taxon>Chitinophagia</taxon>
        <taxon>Chitinophagales</taxon>
        <taxon>Chitinophagaceae</taxon>
        <taxon>Chitinophaga</taxon>
    </lineage>
</organism>
<dbReference type="PANTHER" id="PTHR30250">
    <property type="entry name" value="PST FAMILY PREDICTED COLANIC ACID TRANSPORTER"/>
    <property type="match status" value="1"/>
</dbReference>
<dbReference type="EMBL" id="QLLL01000001">
    <property type="protein sequence ID" value="RAJ10518.1"/>
    <property type="molecule type" value="Genomic_DNA"/>
</dbReference>
<keyword evidence="3 6" id="KW-0812">Transmembrane</keyword>
<dbReference type="OrthoDB" id="869483at2"/>
<dbReference type="RefSeq" id="WP_111595666.1">
    <property type="nucleotide sequence ID" value="NZ_QLLL01000001.1"/>
</dbReference>
<proteinExistence type="predicted"/>
<feature type="transmembrane region" description="Helical" evidence="6">
    <location>
        <begin position="9"/>
        <end position="31"/>
    </location>
</feature>
<dbReference type="InterPro" id="IPR050833">
    <property type="entry name" value="Poly_Biosynth_Transport"/>
</dbReference>
<dbReference type="PANTHER" id="PTHR30250:SF11">
    <property type="entry name" value="O-ANTIGEN TRANSPORTER-RELATED"/>
    <property type="match status" value="1"/>
</dbReference>
<feature type="transmembrane region" description="Helical" evidence="6">
    <location>
        <begin position="171"/>
        <end position="191"/>
    </location>
</feature>
<sequence length="503" mass="56386">MAGDKVGKILIVFLGQMFNLLLIFLLTPYLARSLSKPEYGTFAQVQTISTFFVALFSFGISRVFYLTLEQKEFDRNNALTTIVAMTAVMGLMASLTTAASATLFAHLFNNEQIVTCLYLYSPFFIFNSLNIILEFNLIRLGRVKNSVSIIIISNIIKLSLLLIAIQWLKEFHMIFIVVGMIAPMAQCLLYLAVNKPKTIFAGKFDRIIMRYVLNVGIPLGITTVLAASYLYLSGFYVSYFFSPADFAIYRNGAFEIPFLSIIATSVTSIMTPHFAALLNEGKLEDVVRVKANSISEVAAITYPIIVIFLFYAKDFMILYLSDKYLASIPIFFIYTFILFMRVTSYEDVLSGLGKTKTIMYAYMIYFSANIAGVFILGKIWGIIGAAIASVICIYLLAYLLISKTAYYLKVNVLQIFNIKKLALILFWTALICGVSKFIALTTSNIWVIGLIICCALSVVYLVLIRQKLITVTLFEGLITKLPFGKTIYRLITRVSGVPVTSKF</sequence>
<feature type="transmembrane region" description="Helical" evidence="6">
    <location>
        <begin position="117"/>
        <end position="135"/>
    </location>
</feature>
<feature type="transmembrane region" description="Helical" evidence="6">
    <location>
        <begin position="78"/>
        <end position="105"/>
    </location>
</feature>
<dbReference type="Pfam" id="PF13440">
    <property type="entry name" value="Polysacc_synt_3"/>
    <property type="match status" value="1"/>
</dbReference>
<evidence type="ECO:0000256" key="3">
    <source>
        <dbReference type="ARBA" id="ARBA00022692"/>
    </source>
</evidence>
<feature type="transmembrane region" description="Helical" evidence="6">
    <location>
        <begin position="445"/>
        <end position="464"/>
    </location>
</feature>
<feature type="transmembrane region" description="Helical" evidence="6">
    <location>
        <begin position="382"/>
        <end position="401"/>
    </location>
</feature>
<comment type="subcellular location">
    <subcellularLocation>
        <location evidence="1">Cell membrane</location>
        <topology evidence="1">Multi-pass membrane protein</topology>
    </subcellularLocation>
</comment>
<feature type="transmembrane region" description="Helical" evidence="6">
    <location>
        <begin position="421"/>
        <end position="439"/>
    </location>
</feature>
<feature type="transmembrane region" description="Helical" evidence="6">
    <location>
        <begin position="291"/>
        <end position="312"/>
    </location>
</feature>
<keyword evidence="5 6" id="KW-0472">Membrane</keyword>
<gene>
    <name evidence="7" type="ORF">LX64_00121</name>
</gene>
<dbReference type="AlphaFoldDB" id="A0A327R383"/>
<evidence type="ECO:0000256" key="5">
    <source>
        <dbReference type="ARBA" id="ARBA00023136"/>
    </source>
</evidence>
<accession>A0A327R383</accession>
<feature type="transmembrane region" description="Helical" evidence="6">
    <location>
        <begin position="147"/>
        <end position="165"/>
    </location>
</feature>
<evidence type="ECO:0000256" key="6">
    <source>
        <dbReference type="SAM" id="Phobius"/>
    </source>
</evidence>
<feature type="transmembrane region" description="Helical" evidence="6">
    <location>
        <begin position="324"/>
        <end position="345"/>
    </location>
</feature>
<dbReference type="GO" id="GO:0005886">
    <property type="term" value="C:plasma membrane"/>
    <property type="evidence" value="ECO:0007669"/>
    <property type="project" value="UniProtKB-SubCell"/>
</dbReference>
<protein>
    <submittedName>
        <fullName evidence="7">O-antigen/teichoic acid export membrane protein</fullName>
    </submittedName>
</protein>
<keyword evidence="8" id="KW-1185">Reference proteome</keyword>
<keyword evidence="2" id="KW-1003">Cell membrane</keyword>
<evidence type="ECO:0000313" key="7">
    <source>
        <dbReference type="EMBL" id="RAJ10518.1"/>
    </source>
</evidence>
<reference evidence="7 8" key="1">
    <citation type="submission" date="2018-06" db="EMBL/GenBank/DDBJ databases">
        <title>Genomic Encyclopedia of Archaeal and Bacterial Type Strains, Phase II (KMG-II): from individual species to whole genera.</title>
        <authorList>
            <person name="Goeker M."/>
        </authorList>
    </citation>
    <scope>NUCLEOTIDE SEQUENCE [LARGE SCALE GENOMIC DNA]</scope>
    <source>
        <strain evidence="7 8">DSM 23857</strain>
    </source>
</reference>
<feature type="transmembrane region" description="Helical" evidence="6">
    <location>
        <begin position="357"/>
        <end position="376"/>
    </location>
</feature>
<name>A0A327R383_9BACT</name>
<evidence type="ECO:0000256" key="1">
    <source>
        <dbReference type="ARBA" id="ARBA00004651"/>
    </source>
</evidence>
<keyword evidence="4 6" id="KW-1133">Transmembrane helix</keyword>
<feature type="transmembrane region" description="Helical" evidence="6">
    <location>
        <begin position="211"/>
        <end position="236"/>
    </location>
</feature>
<evidence type="ECO:0000256" key="4">
    <source>
        <dbReference type="ARBA" id="ARBA00022989"/>
    </source>
</evidence>
<evidence type="ECO:0000313" key="8">
    <source>
        <dbReference type="Proteomes" id="UP000249547"/>
    </source>
</evidence>
<feature type="transmembrane region" description="Helical" evidence="6">
    <location>
        <begin position="43"/>
        <end position="66"/>
    </location>
</feature>
<dbReference type="Proteomes" id="UP000249547">
    <property type="component" value="Unassembled WGS sequence"/>
</dbReference>
<comment type="caution">
    <text evidence="7">The sequence shown here is derived from an EMBL/GenBank/DDBJ whole genome shotgun (WGS) entry which is preliminary data.</text>
</comment>